<dbReference type="Pfam" id="PF13354">
    <property type="entry name" value="Beta-lactamase2"/>
    <property type="match status" value="1"/>
</dbReference>
<dbReference type="InterPro" id="IPR012338">
    <property type="entry name" value="Beta-lactam/transpept-like"/>
</dbReference>
<comment type="catalytic activity">
    <reaction evidence="1">
        <text>a beta-lactam + H2O = a substituted beta-amino acid</text>
        <dbReference type="Rhea" id="RHEA:20401"/>
        <dbReference type="ChEBI" id="CHEBI:15377"/>
        <dbReference type="ChEBI" id="CHEBI:35627"/>
        <dbReference type="ChEBI" id="CHEBI:140347"/>
        <dbReference type="EC" id="3.5.2.6"/>
    </reaction>
</comment>
<keyword evidence="7" id="KW-0378">Hydrolase</keyword>
<dbReference type="InterPro" id="IPR000871">
    <property type="entry name" value="Beta-lactam_class-A"/>
</dbReference>
<sequence length="359" mass="38377">MMPLRTLLTTAVATLGTLVSASAAPPPKPSRSLAPKPPTPSVAEPATAPAALRDQLRTITRAFDGSSGIAIVSLRDGWEASWNGDKLFPQQSCSKLWVAITAMDAVDRGRIRLSNKVTLTRDDLTLFHQPIRQKILTGPYTTTLGALLFQAVTESDNTANDRLLRAVGGSEAVRAMIARKGLGAIRFYEGERKLQSRIAGLTWQPSYSYGNAFETARAALPMPVRQAAFDRYLTNPYDGAAPRAVANALARLKAGQLLSPTSTAELLSIMGSTRTGKLRVRAGLAPGWSWNHKTGTGQQLGGRIGGINDIGLLTAPDGAIYAMSIMTVPNRADGGAQDLMQAVARAVIAQHRTRRARQV</sequence>
<dbReference type="Gene3D" id="3.40.710.10">
    <property type="entry name" value="DD-peptidase/beta-lactamase superfamily"/>
    <property type="match status" value="1"/>
</dbReference>
<dbReference type="KEGG" id="spii:G7077_06760"/>
<evidence type="ECO:0000259" key="6">
    <source>
        <dbReference type="Pfam" id="PF13354"/>
    </source>
</evidence>
<feature type="compositionally biased region" description="Pro residues" evidence="4">
    <location>
        <begin position="24"/>
        <end position="40"/>
    </location>
</feature>
<accession>A0A6G7YTD9</accession>
<keyword evidence="8" id="KW-1185">Reference proteome</keyword>
<feature type="domain" description="Beta-lactamase class A catalytic" evidence="6">
    <location>
        <begin position="68"/>
        <end position="327"/>
    </location>
</feature>
<evidence type="ECO:0000256" key="1">
    <source>
        <dbReference type="ARBA" id="ARBA00001526"/>
    </source>
</evidence>
<evidence type="ECO:0000313" key="8">
    <source>
        <dbReference type="Proteomes" id="UP000503222"/>
    </source>
</evidence>
<dbReference type="InterPro" id="IPR045155">
    <property type="entry name" value="Beta-lactam_cat"/>
</dbReference>
<dbReference type="SUPFAM" id="SSF56601">
    <property type="entry name" value="beta-lactamase/transpeptidase-like"/>
    <property type="match status" value="1"/>
</dbReference>
<protein>
    <recommendedName>
        <fullName evidence="3">beta-lactamase</fullName>
        <ecNumber evidence="3">3.5.2.6</ecNumber>
    </recommendedName>
</protein>
<evidence type="ECO:0000256" key="5">
    <source>
        <dbReference type="SAM" id="SignalP"/>
    </source>
</evidence>
<name>A0A6G7YTD9_9SPHN</name>
<dbReference type="GO" id="GO:0030655">
    <property type="term" value="P:beta-lactam antibiotic catabolic process"/>
    <property type="evidence" value="ECO:0007669"/>
    <property type="project" value="InterPro"/>
</dbReference>
<dbReference type="GO" id="GO:0046677">
    <property type="term" value="P:response to antibiotic"/>
    <property type="evidence" value="ECO:0007669"/>
    <property type="project" value="InterPro"/>
</dbReference>
<feature type="signal peptide" evidence="5">
    <location>
        <begin position="1"/>
        <end position="23"/>
    </location>
</feature>
<dbReference type="EC" id="3.5.2.6" evidence="3"/>
<organism evidence="7 8">
    <name type="scientific">Sphingomonas piscis</name>
    <dbReference type="NCBI Taxonomy" id="2714943"/>
    <lineage>
        <taxon>Bacteria</taxon>
        <taxon>Pseudomonadati</taxon>
        <taxon>Pseudomonadota</taxon>
        <taxon>Alphaproteobacteria</taxon>
        <taxon>Sphingomonadales</taxon>
        <taxon>Sphingomonadaceae</taxon>
        <taxon>Sphingomonas</taxon>
    </lineage>
</organism>
<dbReference type="PANTHER" id="PTHR35333">
    <property type="entry name" value="BETA-LACTAMASE"/>
    <property type="match status" value="1"/>
</dbReference>
<keyword evidence="5" id="KW-0732">Signal</keyword>
<dbReference type="Proteomes" id="UP000503222">
    <property type="component" value="Chromosome"/>
</dbReference>
<proteinExistence type="inferred from homology"/>
<dbReference type="AlphaFoldDB" id="A0A6G7YTD9"/>
<feature type="region of interest" description="Disordered" evidence="4">
    <location>
        <begin position="21"/>
        <end position="47"/>
    </location>
</feature>
<evidence type="ECO:0000256" key="4">
    <source>
        <dbReference type="SAM" id="MobiDB-lite"/>
    </source>
</evidence>
<reference evidence="7 8" key="1">
    <citation type="submission" date="2020-03" db="EMBL/GenBank/DDBJ databases">
        <title>Sphingomonas sp. nov., isolated from fish.</title>
        <authorList>
            <person name="Hyun D.-W."/>
            <person name="Bae J.-W."/>
        </authorList>
    </citation>
    <scope>NUCLEOTIDE SEQUENCE [LARGE SCALE GENOMIC DNA]</scope>
    <source>
        <strain evidence="7 8">HDW15B</strain>
    </source>
</reference>
<evidence type="ECO:0000313" key="7">
    <source>
        <dbReference type="EMBL" id="QIK79991.1"/>
    </source>
</evidence>
<dbReference type="EMBL" id="CP049869">
    <property type="protein sequence ID" value="QIK79991.1"/>
    <property type="molecule type" value="Genomic_DNA"/>
</dbReference>
<evidence type="ECO:0000256" key="3">
    <source>
        <dbReference type="ARBA" id="ARBA00012865"/>
    </source>
</evidence>
<feature type="chain" id="PRO_5026138486" description="beta-lactamase" evidence="5">
    <location>
        <begin position="24"/>
        <end position="359"/>
    </location>
</feature>
<gene>
    <name evidence="7" type="ORF">G7077_06760</name>
</gene>
<dbReference type="GO" id="GO:0008800">
    <property type="term" value="F:beta-lactamase activity"/>
    <property type="evidence" value="ECO:0007669"/>
    <property type="project" value="UniProtKB-EC"/>
</dbReference>
<dbReference type="PANTHER" id="PTHR35333:SF3">
    <property type="entry name" value="BETA-LACTAMASE-TYPE TRANSPEPTIDASE FOLD CONTAINING PROTEIN"/>
    <property type="match status" value="1"/>
</dbReference>
<comment type="similarity">
    <text evidence="2">Belongs to the class-A beta-lactamase family.</text>
</comment>
<evidence type="ECO:0000256" key="2">
    <source>
        <dbReference type="ARBA" id="ARBA00009009"/>
    </source>
</evidence>